<feature type="transmembrane region" description="Helical" evidence="7">
    <location>
        <begin position="286"/>
        <end position="309"/>
    </location>
</feature>
<evidence type="ECO:0000313" key="10">
    <source>
        <dbReference type="Proteomes" id="UP000070366"/>
    </source>
</evidence>
<feature type="transmembrane region" description="Helical" evidence="7">
    <location>
        <begin position="352"/>
        <end position="371"/>
    </location>
</feature>
<dbReference type="Proteomes" id="UP000070366">
    <property type="component" value="Unassembled WGS sequence"/>
</dbReference>
<dbReference type="InterPro" id="IPR004638">
    <property type="entry name" value="EmrB-like"/>
</dbReference>
<comment type="subcellular location">
    <subcellularLocation>
        <location evidence="1">Cell membrane</location>
        <topology evidence="1">Multi-pass membrane protein</topology>
    </subcellularLocation>
</comment>
<feature type="transmembrane region" description="Helical" evidence="7">
    <location>
        <begin position="377"/>
        <end position="400"/>
    </location>
</feature>
<dbReference type="PANTHER" id="PTHR42718">
    <property type="entry name" value="MAJOR FACILITATOR SUPERFAMILY MULTIDRUG TRANSPORTER MFSC"/>
    <property type="match status" value="1"/>
</dbReference>
<organism evidence="9 10">
    <name type="scientific">Christensenella minuta</name>
    <dbReference type="NCBI Taxonomy" id="626937"/>
    <lineage>
        <taxon>Bacteria</taxon>
        <taxon>Bacillati</taxon>
        <taxon>Bacillota</taxon>
        <taxon>Clostridia</taxon>
        <taxon>Christensenellales</taxon>
        <taxon>Christensenellaceae</taxon>
        <taxon>Christensenella</taxon>
    </lineage>
</organism>
<feature type="transmembrane region" description="Helical" evidence="7">
    <location>
        <begin position="458"/>
        <end position="481"/>
    </location>
</feature>
<feature type="transmembrane region" description="Helical" evidence="7">
    <location>
        <begin position="123"/>
        <end position="144"/>
    </location>
</feature>
<evidence type="ECO:0000313" key="9">
    <source>
        <dbReference type="EMBL" id="KXK66473.1"/>
    </source>
</evidence>
<accession>A0A136Q723</accession>
<feature type="transmembrane region" description="Helical" evidence="7">
    <location>
        <begin position="218"/>
        <end position="235"/>
    </location>
</feature>
<dbReference type="PROSITE" id="PS50850">
    <property type="entry name" value="MFS"/>
    <property type="match status" value="1"/>
</dbReference>
<dbReference type="GO" id="GO:0005886">
    <property type="term" value="C:plasma membrane"/>
    <property type="evidence" value="ECO:0007669"/>
    <property type="project" value="UniProtKB-SubCell"/>
</dbReference>
<dbReference type="InterPro" id="IPR020846">
    <property type="entry name" value="MFS_dom"/>
</dbReference>
<keyword evidence="2" id="KW-0813">Transport</keyword>
<evidence type="ECO:0000256" key="5">
    <source>
        <dbReference type="ARBA" id="ARBA00022989"/>
    </source>
</evidence>
<dbReference type="Gene3D" id="1.20.1250.20">
    <property type="entry name" value="MFS general substrate transporter like domains"/>
    <property type="match status" value="1"/>
</dbReference>
<keyword evidence="3" id="KW-1003">Cell membrane</keyword>
<feature type="transmembrane region" description="Helical" evidence="7">
    <location>
        <begin position="32"/>
        <end position="56"/>
    </location>
</feature>
<evidence type="ECO:0000256" key="2">
    <source>
        <dbReference type="ARBA" id="ARBA00022448"/>
    </source>
</evidence>
<evidence type="ECO:0000256" key="3">
    <source>
        <dbReference type="ARBA" id="ARBA00022475"/>
    </source>
</evidence>
<dbReference type="Pfam" id="PF07690">
    <property type="entry name" value="MFS_1"/>
    <property type="match status" value="1"/>
</dbReference>
<dbReference type="CDD" id="cd17321">
    <property type="entry name" value="MFS_MMR_MDR_like"/>
    <property type="match status" value="1"/>
</dbReference>
<dbReference type="RefSeq" id="WP_082771029.1">
    <property type="nucleotide sequence ID" value="NZ_CABMOF010000019.1"/>
</dbReference>
<reference evidence="9 10" key="1">
    <citation type="submission" date="2016-02" db="EMBL/GenBank/DDBJ databases">
        <authorList>
            <person name="Wen L."/>
            <person name="He K."/>
            <person name="Yang H."/>
        </authorList>
    </citation>
    <scope>NUCLEOTIDE SEQUENCE [LARGE SCALE GENOMIC DNA]</scope>
    <source>
        <strain evidence="9 10">DSM 22607</strain>
    </source>
</reference>
<dbReference type="PATRIC" id="fig|626937.4.peg.649"/>
<feature type="transmembrane region" description="Helical" evidence="7">
    <location>
        <begin position="156"/>
        <end position="178"/>
    </location>
</feature>
<evidence type="ECO:0000259" key="8">
    <source>
        <dbReference type="PROSITE" id="PS50850"/>
    </source>
</evidence>
<dbReference type="InterPro" id="IPR036259">
    <property type="entry name" value="MFS_trans_sf"/>
</dbReference>
<dbReference type="KEGG" id="cmiu:B1H56_00100"/>
<proteinExistence type="predicted"/>
<feature type="transmembrane region" description="Helical" evidence="7">
    <location>
        <begin position="184"/>
        <end position="206"/>
    </location>
</feature>
<evidence type="ECO:0000256" key="7">
    <source>
        <dbReference type="SAM" id="Phobius"/>
    </source>
</evidence>
<dbReference type="OrthoDB" id="102502at2"/>
<dbReference type="AlphaFoldDB" id="A0A136Q723"/>
<dbReference type="InterPro" id="IPR011701">
    <property type="entry name" value="MFS"/>
</dbReference>
<dbReference type="FunFam" id="1.20.1720.10:FF:000021">
    <property type="entry name" value="Drug resistance transporter, EmrB/QacA subfamily"/>
    <property type="match status" value="1"/>
</dbReference>
<evidence type="ECO:0000256" key="6">
    <source>
        <dbReference type="ARBA" id="ARBA00023136"/>
    </source>
</evidence>
<feature type="transmembrane region" description="Helical" evidence="7">
    <location>
        <begin position="321"/>
        <end position="340"/>
    </location>
</feature>
<feature type="transmembrane region" description="Helical" evidence="7">
    <location>
        <begin position="68"/>
        <end position="86"/>
    </location>
</feature>
<gene>
    <name evidence="9" type="ORF">HMPREF3293_00658</name>
</gene>
<keyword evidence="6 7" id="KW-0472">Membrane</keyword>
<dbReference type="PANTHER" id="PTHR42718:SF46">
    <property type="entry name" value="BLR6921 PROTEIN"/>
    <property type="match status" value="1"/>
</dbReference>
<feature type="transmembrane region" description="Helical" evidence="7">
    <location>
        <begin position="247"/>
        <end position="265"/>
    </location>
</feature>
<keyword evidence="10" id="KW-1185">Reference proteome</keyword>
<comment type="caution">
    <text evidence="9">The sequence shown here is derived from an EMBL/GenBank/DDBJ whole genome shotgun (WGS) entry which is preliminary data.</text>
</comment>
<dbReference type="STRING" id="626937.HMPREF3293_00658"/>
<feature type="transmembrane region" description="Helical" evidence="7">
    <location>
        <begin position="421"/>
        <end position="438"/>
    </location>
</feature>
<protein>
    <submittedName>
        <fullName evidence="9">Drug resistance MFS transporter, drug:H+ antiporter-2 family</fullName>
    </submittedName>
</protein>
<dbReference type="GO" id="GO:0022857">
    <property type="term" value="F:transmembrane transporter activity"/>
    <property type="evidence" value="ECO:0007669"/>
    <property type="project" value="InterPro"/>
</dbReference>
<evidence type="ECO:0000256" key="4">
    <source>
        <dbReference type="ARBA" id="ARBA00022692"/>
    </source>
</evidence>
<keyword evidence="4 7" id="KW-0812">Transmembrane</keyword>
<feature type="transmembrane region" description="Helical" evidence="7">
    <location>
        <begin position="98"/>
        <end position="117"/>
    </location>
</feature>
<dbReference type="NCBIfam" id="TIGR00711">
    <property type="entry name" value="efflux_EmrB"/>
    <property type="match status" value="1"/>
</dbReference>
<dbReference type="Gene3D" id="1.20.1720.10">
    <property type="entry name" value="Multidrug resistance protein D"/>
    <property type="match status" value="1"/>
</dbReference>
<evidence type="ECO:0000256" key="1">
    <source>
        <dbReference type="ARBA" id="ARBA00004651"/>
    </source>
</evidence>
<dbReference type="SUPFAM" id="SSF103473">
    <property type="entry name" value="MFS general substrate transporter"/>
    <property type="match status" value="1"/>
</dbReference>
<sequence>MGYILTISEKKEDRKMTNRTSPEYYAKHKWSILAVLIFMPFMATLDGTIVNVALPVMVKDLKTDMESIQLVVIVYLIAVVASILLFGRLGDIKGKGRLFMFGTAVFTIGSLMAGLSHDLNTLIVSRAIEGIGGAAAMANNQGIITEVFPASERGRALGISGISVALGTMLGPPIGGLIVSSLSWNYIFLINVPVGIVGFLLALRLLPRGTKTKQKVDTLGAVTLAAAVILFFYALLSGQNVGYDRYYIILAFVGCIVLFALFIWFEKKSKQPIVDLSLFKNSLFTISIVCVLIQFFAMSGISIIQPFYIEDVLKIDPGQTGLIMMSFPIVMGIMSPLSGYISDKVGAAKITLVGLVVMTAGLYLLSTMTAAEPVAKLILFLCIVGFGAGVFSAPNTSLIMSTAPAGKLGITGSINAFTRNFGSVTGISLLTTLLYSLMSSKVGYQVKGFISGKPDVFVYGMQTVYGIGVMILCVSVLLTIIRLFQDKRQRASQAAPDAPGGKK</sequence>
<feature type="domain" description="Major facilitator superfamily (MFS) profile" evidence="8">
    <location>
        <begin position="32"/>
        <end position="487"/>
    </location>
</feature>
<keyword evidence="5 7" id="KW-1133">Transmembrane helix</keyword>
<name>A0A136Q723_9FIRM</name>
<dbReference type="PRINTS" id="PR01036">
    <property type="entry name" value="TCRTETB"/>
</dbReference>
<dbReference type="EMBL" id="LSZW01000041">
    <property type="protein sequence ID" value="KXK66473.1"/>
    <property type="molecule type" value="Genomic_DNA"/>
</dbReference>